<keyword evidence="10" id="KW-1003">Cell membrane</keyword>
<dbReference type="EMBL" id="JAATLJ010000001">
    <property type="protein sequence ID" value="NIZ40234.1"/>
    <property type="molecule type" value="Genomic_DNA"/>
</dbReference>
<evidence type="ECO:0000256" key="6">
    <source>
        <dbReference type="ARBA" id="ARBA00022989"/>
    </source>
</evidence>
<evidence type="ECO:0000256" key="8">
    <source>
        <dbReference type="ARBA" id="ARBA00023136"/>
    </source>
</evidence>
<dbReference type="SUPFAM" id="SSF103491">
    <property type="entry name" value="Preprotein translocase SecY subunit"/>
    <property type="match status" value="1"/>
</dbReference>
<dbReference type="InterPro" id="IPR030659">
    <property type="entry name" value="SecY_CS"/>
</dbReference>
<evidence type="ECO:0000256" key="13">
    <source>
        <dbReference type="RuleBase" id="RU004349"/>
    </source>
</evidence>
<dbReference type="PANTHER" id="PTHR10906">
    <property type="entry name" value="SECY/SEC61-ALPHA FAMILY MEMBER"/>
    <property type="match status" value="1"/>
</dbReference>
<dbReference type="PROSITE" id="PS00755">
    <property type="entry name" value="SECY_1"/>
    <property type="match status" value="1"/>
</dbReference>
<sequence length="443" mass="48867">MAKSSIIDIFRVSELRSRIFYTLILLVVFRMGTVIPIPGINVAVIQERIEASRAAASGGAMGFTDFLDFFSGGAFSNFSVLMLGIMPYISAQIILQVALLVFPSFKRMVEEDGGKRRFQKYTRMLTILVSVVQGAITAQGAFAINGAISLPNFTFFMVAMVSVTAGTMFLVWLGEQITQKGVGNGVSLIIFVGIVARMPEAIIELVNSVRSGNVNVIYALLAVLMFVGAIILVVYEQQGERRIPVNYAKRIVGRQMVQAQNTYIPFKINPSGVIPIIFASSLLTFPIQILQPLAVGNDSINSLLMLLRMNGPLYNTLYALFIIFFAYFYTQVSLNPIEVAKQIREHGGSIPGVRSEQMERYLKNVLNYIIVPGALFLVIIALVPTLLINRMGLPDSVAHLMGGTSLLILVGVDLDLMNQIESHLRMHRHDGLTNKGRIRSRNL</sequence>
<evidence type="ECO:0000256" key="11">
    <source>
        <dbReference type="RuleBase" id="RU000537"/>
    </source>
</evidence>
<comment type="similarity">
    <text evidence="2 10 13">Belongs to the SecY/SEC61-alpha family.</text>
</comment>
<feature type="transmembrane region" description="Helical" evidence="10">
    <location>
        <begin position="185"/>
        <end position="203"/>
    </location>
</feature>
<gene>
    <name evidence="10 14" type="primary">secY</name>
    <name evidence="14" type="ORF">HCT14_01735</name>
</gene>
<accession>A0A968GD39</accession>
<dbReference type="GO" id="GO:0065002">
    <property type="term" value="P:intracellular protein transmembrane transport"/>
    <property type="evidence" value="ECO:0007669"/>
    <property type="project" value="UniProtKB-UniRule"/>
</dbReference>
<comment type="function">
    <text evidence="10 11">The central subunit of the protein translocation channel SecYEG. Consists of two halves formed by TMs 1-5 and 6-10. These two domains form a lateral gate at the front which open onto the bilayer between TMs 2 and 7, and are clamped together by SecE at the back. The channel is closed by both a pore ring composed of hydrophobic SecY resides and a short helix (helix 2A) on the extracellular side of the membrane which forms a plug. The plug probably moves laterally to allow the channel to open. The ring and the pore may move independently.</text>
</comment>
<evidence type="ECO:0000256" key="7">
    <source>
        <dbReference type="ARBA" id="ARBA00023010"/>
    </source>
</evidence>
<dbReference type="Pfam" id="PF00344">
    <property type="entry name" value="SecY"/>
    <property type="match status" value="1"/>
</dbReference>
<feature type="transmembrane region" description="Helical" evidence="10">
    <location>
        <begin position="400"/>
        <end position="418"/>
    </location>
</feature>
<dbReference type="GO" id="GO:0006605">
    <property type="term" value="P:protein targeting"/>
    <property type="evidence" value="ECO:0007669"/>
    <property type="project" value="UniProtKB-UniRule"/>
</dbReference>
<evidence type="ECO:0000313" key="15">
    <source>
        <dbReference type="Proteomes" id="UP000711995"/>
    </source>
</evidence>
<dbReference type="AlphaFoldDB" id="A0A968GD39"/>
<reference evidence="14 15" key="1">
    <citation type="submission" date="2020-03" db="EMBL/GenBank/DDBJ databases">
        <title>Spirochaetal bacteria isolated from arthropods constitute a novel genus Entomospira genus novum within the order Spirochaetales.</title>
        <authorList>
            <person name="Grana-Miraglia L."/>
            <person name="Sikutova S."/>
            <person name="Fingerle V."/>
            <person name="Sing A."/>
            <person name="Castillo-Ramirez S."/>
            <person name="Margos G."/>
            <person name="Rudolf I."/>
        </authorList>
    </citation>
    <scope>NUCLEOTIDE SEQUENCE [LARGE SCALE GENOMIC DNA]</scope>
    <source>
        <strain evidence="14 15">BR193</strain>
    </source>
</reference>
<dbReference type="InterPro" id="IPR026593">
    <property type="entry name" value="SecY"/>
</dbReference>
<feature type="transmembrane region" description="Helical" evidence="10">
    <location>
        <begin position="154"/>
        <end position="173"/>
    </location>
</feature>
<evidence type="ECO:0000256" key="12">
    <source>
        <dbReference type="RuleBase" id="RU003484"/>
    </source>
</evidence>
<comment type="caution">
    <text evidence="14">The sequence shown here is derived from an EMBL/GenBank/DDBJ whole genome shotgun (WGS) entry which is preliminary data.</text>
</comment>
<feature type="transmembrane region" description="Helical" evidence="10">
    <location>
        <begin position="215"/>
        <end position="235"/>
    </location>
</feature>
<dbReference type="InterPro" id="IPR002208">
    <property type="entry name" value="SecY/SEC61-alpha"/>
</dbReference>
<dbReference type="PIRSF" id="PIRSF004557">
    <property type="entry name" value="SecY"/>
    <property type="match status" value="1"/>
</dbReference>
<feature type="transmembrane region" description="Helical" evidence="10">
    <location>
        <begin position="20"/>
        <end position="40"/>
    </location>
</feature>
<dbReference type="RefSeq" id="WP_167699838.1">
    <property type="nucleotide sequence ID" value="NZ_CP118174.1"/>
</dbReference>
<name>A0A968GD39_9SPIO</name>
<dbReference type="NCBIfam" id="TIGR00967">
    <property type="entry name" value="3a0501s007"/>
    <property type="match status" value="1"/>
</dbReference>
<comment type="subunit">
    <text evidence="10">Component of the Sec protein translocase complex. Heterotrimer consisting of SecY, SecE and SecG subunits. The heterotrimers can form oligomers, although 1 heterotrimer is thought to be able to translocate proteins. Interacts with the ribosome. Interacts with SecDF, and other proteins may be involved. Interacts with SecA.</text>
</comment>
<keyword evidence="15" id="KW-1185">Reference proteome</keyword>
<organism evidence="14 15">
    <name type="scientific">Entomospira entomophila</name>
    <dbReference type="NCBI Taxonomy" id="2719988"/>
    <lineage>
        <taxon>Bacteria</taxon>
        <taxon>Pseudomonadati</taxon>
        <taxon>Spirochaetota</taxon>
        <taxon>Spirochaetia</taxon>
        <taxon>Spirochaetales</taxon>
        <taxon>Spirochaetaceae</taxon>
        <taxon>Entomospira</taxon>
    </lineage>
</organism>
<keyword evidence="4 10" id="KW-0812">Transmembrane</keyword>
<comment type="subcellular location">
    <subcellularLocation>
        <location evidence="10">Cell membrane</location>
        <topology evidence="10">Multi-pass membrane protein</topology>
    </subcellularLocation>
    <subcellularLocation>
        <location evidence="1 12">Membrane</location>
        <topology evidence="1 12">Multi-pass membrane protein</topology>
    </subcellularLocation>
</comment>
<dbReference type="FunFam" id="1.10.3370.10:FF:000001">
    <property type="entry name" value="Preprotein translocase subunit SecY"/>
    <property type="match status" value="1"/>
</dbReference>
<dbReference type="GO" id="GO:0005886">
    <property type="term" value="C:plasma membrane"/>
    <property type="evidence" value="ECO:0007669"/>
    <property type="project" value="UniProtKB-SubCell"/>
</dbReference>
<keyword evidence="8 10" id="KW-0472">Membrane</keyword>
<evidence type="ECO:0000256" key="5">
    <source>
        <dbReference type="ARBA" id="ARBA00022927"/>
    </source>
</evidence>
<keyword evidence="5 10" id="KW-0653">Protein transport</keyword>
<keyword evidence="6 10" id="KW-1133">Transmembrane helix</keyword>
<dbReference type="GO" id="GO:0043952">
    <property type="term" value="P:protein transport by the Sec complex"/>
    <property type="evidence" value="ECO:0007669"/>
    <property type="project" value="UniProtKB-UniRule"/>
</dbReference>
<keyword evidence="3 10" id="KW-0813">Transport</keyword>
<proteinExistence type="inferred from homology"/>
<dbReference type="Gene3D" id="1.10.3370.10">
    <property type="entry name" value="SecY subunit domain"/>
    <property type="match status" value="1"/>
</dbReference>
<evidence type="ECO:0000256" key="3">
    <source>
        <dbReference type="ARBA" id="ARBA00022448"/>
    </source>
</evidence>
<keyword evidence="7 10" id="KW-0811">Translocation</keyword>
<protein>
    <recommendedName>
        <fullName evidence="9 10">Protein translocase subunit SecY</fullName>
    </recommendedName>
</protein>
<dbReference type="PROSITE" id="PS00756">
    <property type="entry name" value="SECY_2"/>
    <property type="match status" value="1"/>
</dbReference>
<feature type="transmembrane region" description="Helical" evidence="10">
    <location>
        <begin position="273"/>
        <end position="293"/>
    </location>
</feature>
<dbReference type="Proteomes" id="UP000711995">
    <property type="component" value="Unassembled WGS sequence"/>
</dbReference>
<feature type="transmembrane region" description="Helical" evidence="10">
    <location>
        <begin position="85"/>
        <end position="105"/>
    </location>
</feature>
<dbReference type="PRINTS" id="PR00303">
    <property type="entry name" value="SECYTRNLCASE"/>
</dbReference>
<dbReference type="HAMAP" id="MF_01465">
    <property type="entry name" value="SecY"/>
    <property type="match status" value="1"/>
</dbReference>
<evidence type="ECO:0000313" key="14">
    <source>
        <dbReference type="EMBL" id="NIZ40234.1"/>
    </source>
</evidence>
<feature type="transmembrane region" description="Helical" evidence="10">
    <location>
        <begin position="365"/>
        <end position="388"/>
    </location>
</feature>
<feature type="transmembrane region" description="Helical" evidence="10">
    <location>
        <begin position="313"/>
        <end position="334"/>
    </location>
</feature>
<evidence type="ECO:0000256" key="9">
    <source>
        <dbReference type="ARBA" id="ARBA00039733"/>
    </source>
</evidence>
<dbReference type="InterPro" id="IPR023201">
    <property type="entry name" value="SecY_dom_sf"/>
</dbReference>
<feature type="transmembrane region" description="Helical" evidence="10">
    <location>
        <begin position="125"/>
        <end position="148"/>
    </location>
</feature>
<evidence type="ECO:0000256" key="2">
    <source>
        <dbReference type="ARBA" id="ARBA00005751"/>
    </source>
</evidence>
<evidence type="ECO:0000256" key="1">
    <source>
        <dbReference type="ARBA" id="ARBA00004141"/>
    </source>
</evidence>
<evidence type="ECO:0000256" key="4">
    <source>
        <dbReference type="ARBA" id="ARBA00022692"/>
    </source>
</evidence>
<evidence type="ECO:0000256" key="10">
    <source>
        <dbReference type="HAMAP-Rule" id="MF_01465"/>
    </source>
</evidence>